<sequence>MAHVRCPSPTCHDTLQDFRDLRGEAEIAAAEAALRPVLGDAFFAPTAYHRCQGDGCRRVQKKTNWRVGAYLPPEF</sequence>
<keyword evidence="2" id="KW-1185">Reference proteome</keyword>
<dbReference type="AlphaFoldDB" id="A0A918V7S8"/>
<dbReference type="EMBL" id="BMWH01000004">
    <property type="protein sequence ID" value="GGZ78124.1"/>
    <property type="molecule type" value="Genomic_DNA"/>
</dbReference>
<evidence type="ECO:0000313" key="2">
    <source>
        <dbReference type="Proteomes" id="UP000623010"/>
    </source>
</evidence>
<proteinExistence type="predicted"/>
<comment type="caution">
    <text evidence="1">The sequence shown here is derived from an EMBL/GenBank/DDBJ whole genome shotgun (WGS) entry which is preliminary data.</text>
</comment>
<gene>
    <name evidence="1" type="ORF">GCM10010389_14560</name>
</gene>
<name>A0A918V7S8_9ACTN</name>
<dbReference type="Proteomes" id="UP000623010">
    <property type="component" value="Unassembled WGS sequence"/>
</dbReference>
<dbReference type="RefSeq" id="WP_190056497.1">
    <property type="nucleotide sequence ID" value="NZ_BMWH01000004.1"/>
</dbReference>
<organism evidence="1 2">
    <name type="scientific">Streptomyces echinoruber</name>
    <dbReference type="NCBI Taxonomy" id="68898"/>
    <lineage>
        <taxon>Bacteria</taxon>
        <taxon>Bacillati</taxon>
        <taxon>Actinomycetota</taxon>
        <taxon>Actinomycetes</taxon>
        <taxon>Kitasatosporales</taxon>
        <taxon>Streptomycetaceae</taxon>
        <taxon>Streptomyces</taxon>
    </lineage>
</organism>
<reference evidence="1" key="1">
    <citation type="journal article" date="2014" name="Int. J. Syst. Evol. Microbiol.">
        <title>Complete genome sequence of Corynebacterium casei LMG S-19264T (=DSM 44701T), isolated from a smear-ripened cheese.</title>
        <authorList>
            <consortium name="US DOE Joint Genome Institute (JGI-PGF)"/>
            <person name="Walter F."/>
            <person name="Albersmeier A."/>
            <person name="Kalinowski J."/>
            <person name="Ruckert C."/>
        </authorList>
    </citation>
    <scope>NUCLEOTIDE SEQUENCE</scope>
    <source>
        <strain evidence="1">JCM 5016</strain>
    </source>
</reference>
<accession>A0A918V7S8</accession>
<evidence type="ECO:0000313" key="1">
    <source>
        <dbReference type="EMBL" id="GGZ78124.1"/>
    </source>
</evidence>
<reference evidence="1" key="2">
    <citation type="submission" date="2020-09" db="EMBL/GenBank/DDBJ databases">
        <authorList>
            <person name="Sun Q."/>
            <person name="Ohkuma M."/>
        </authorList>
    </citation>
    <scope>NUCLEOTIDE SEQUENCE</scope>
    <source>
        <strain evidence="1">JCM 5016</strain>
    </source>
</reference>
<protein>
    <submittedName>
        <fullName evidence="1">Uncharacterized protein</fullName>
    </submittedName>
</protein>